<evidence type="ECO:0000256" key="1">
    <source>
        <dbReference type="ARBA" id="ARBA00004137"/>
    </source>
</evidence>
<feature type="domain" description="Phospholipid/glycerol acyltransferase" evidence="14">
    <location>
        <begin position="43"/>
        <end position="171"/>
    </location>
</feature>
<dbReference type="PANTHER" id="PTHR12497:SF0">
    <property type="entry name" value="TAFAZZIN"/>
    <property type="match status" value="1"/>
</dbReference>
<dbReference type="InterPro" id="IPR002123">
    <property type="entry name" value="Plipid/glycerol_acylTrfase"/>
</dbReference>
<evidence type="ECO:0000256" key="11">
    <source>
        <dbReference type="ARBA" id="ARBA00047906"/>
    </source>
</evidence>
<keyword evidence="8" id="KW-0472">Membrane</keyword>
<dbReference type="InParanoid" id="A0A165Q6D0"/>
<dbReference type="GO" id="GO:0005741">
    <property type="term" value="C:mitochondrial outer membrane"/>
    <property type="evidence" value="ECO:0007669"/>
    <property type="project" value="UniProtKB-SubCell"/>
</dbReference>
<keyword evidence="7" id="KW-0496">Mitochondrion</keyword>
<evidence type="ECO:0000256" key="2">
    <source>
        <dbReference type="ARBA" id="ARBA00010524"/>
    </source>
</evidence>
<dbReference type="CDD" id="cd07989">
    <property type="entry name" value="LPLAT_AGPAT-like"/>
    <property type="match status" value="1"/>
</dbReference>
<evidence type="ECO:0000256" key="9">
    <source>
        <dbReference type="ARBA" id="ARBA00023315"/>
    </source>
</evidence>
<dbReference type="GO" id="GO:0047184">
    <property type="term" value="F:1-acylglycerophosphocholine O-acyltransferase activity"/>
    <property type="evidence" value="ECO:0007669"/>
    <property type="project" value="TreeGrafter"/>
</dbReference>
<feature type="signal peptide" evidence="13">
    <location>
        <begin position="1"/>
        <end position="20"/>
    </location>
</feature>
<evidence type="ECO:0000313" key="16">
    <source>
        <dbReference type="Proteomes" id="UP000077266"/>
    </source>
</evidence>
<dbReference type="Pfam" id="PF01553">
    <property type="entry name" value="Acyltransferase"/>
    <property type="match status" value="1"/>
</dbReference>
<evidence type="ECO:0000256" key="5">
    <source>
        <dbReference type="ARBA" id="ARBA00022792"/>
    </source>
</evidence>
<keyword evidence="16" id="KW-1185">Reference proteome</keyword>
<evidence type="ECO:0000256" key="7">
    <source>
        <dbReference type="ARBA" id="ARBA00023128"/>
    </source>
</evidence>
<evidence type="ECO:0000256" key="12">
    <source>
        <dbReference type="RuleBase" id="RU365062"/>
    </source>
</evidence>
<evidence type="ECO:0000256" key="8">
    <source>
        <dbReference type="ARBA" id="ARBA00023136"/>
    </source>
</evidence>
<keyword evidence="6" id="KW-0443">Lipid metabolism</keyword>
<dbReference type="SUPFAM" id="SSF69593">
    <property type="entry name" value="Glycerol-3-phosphate (1)-acyltransferase"/>
    <property type="match status" value="1"/>
</dbReference>
<dbReference type="SMART" id="SM00563">
    <property type="entry name" value="PlsC"/>
    <property type="match status" value="1"/>
</dbReference>
<evidence type="ECO:0000256" key="10">
    <source>
        <dbReference type="ARBA" id="ARBA00024323"/>
    </source>
</evidence>
<protein>
    <recommendedName>
        <fullName evidence="12">Tafazzin family protein</fullName>
    </recommendedName>
</protein>
<feature type="chain" id="PRO_5007864651" description="Tafazzin family protein" evidence="13">
    <location>
        <begin position="21"/>
        <end position="257"/>
    </location>
</feature>
<keyword evidence="9 15" id="KW-0012">Acyltransferase</keyword>
<accession>A0A165Q6D0</accession>
<dbReference type="GO" id="GO:0007007">
    <property type="term" value="P:inner mitochondrial membrane organization"/>
    <property type="evidence" value="ECO:0007669"/>
    <property type="project" value="TreeGrafter"/>
</dbReference>
<evidence type="ECO:0000256" key="3">
    <source>
        <dbReference type="ARBA" id="ARBA00022679"/>
    </source>
</evidence>
<dbReference type="GO" id="GO:0005743">
    <property type="term" value="C:mitochondrial inner membrane"/>
    <property type="evidence" value="ECO:0007669"/>
    <property type="project" value="UniProtKB-SubCell"/>
</dbReference>
<dbReference type="Proteomes" id="UP000077266">
    <property type="component" value="Unassembled WGS sequence"/>
</dbReference>
<evidence type="ECO:0000256" key="6">
    <source>
        <dbReference type="ARBA" id="ARBA00023098"/>
    </source>
</evidence>
<dbReference type="InterPro" id="IPR000872">
    <property type="entry name" value="Tafazzin"/>
</dbReference>
<dbReference type="PANTHER" id="PTHR12497">
    <property type="entry name" value="TAZ PROTEIN TAFAZZIN"/>
    <property type="match status" value="1"/>
</dbReference>
<gene>
    <name evidence="15" type="ORF">EXIGLDRAFT_240306</name>
</gene>
<proteinExistence type="inferred from homology"/>
<sequence>MLSRLLTVATVGLSSKAFLALNTVSVAGLDVLRTALDDRQRGVLTVCNHISVTDDPLTWGIMPISSYFNPRNIRWTLGASDIMFTNPVFSAFFRSGQVIETFRGNGIQQPAIDDAIRKLDAGHWVHLFPEGKVNQFLSPQAQLLRFKWGIGRMLMDVKRTPVVIPMWLTGFDQVMPENRGFPRFLPRPGKRISITFGDPYHLTSRLDDILSQWRADTQPLADAEQASRRIQVTRIVQEEVEKLGYTVISGTQLNTKL</sequence>
<dbReference type="AlphaFoldDB" id="A0A165Q6D0"/>
<dbReference type="GO" id="GO:0035965">
    <property type="term" value="P:cardiolipin acyl-chain remodeling"/>
    <property type="evidence" value="ECO:0007669"/>
    <property type="project" value="TreeGrafter"/>
</dbReference>
<name>A0A165Q6D0_EXIGL</name>
<keyword evidence="4" id="KW-1000">Mitochondrion outer membrane</keyword>
<keyword evidence="13" id="KW-0732">Signal</keyword>
<dbReference type="PRINTS" id="PR00979">
    <property type="entry name" value="TAFAZZIN"/>
</dbReference>
<dbReference type="STRING" id="1314781.A0A165Q6D0"/>
<evidence type="ECO:0000313" key="15">
    <source>
        <dbReference type="EMBL" id="KZW03147.1"/>
    </source>
</evidence>
<evidence type="ECO:0000256" key="4">
    <source>
        <dbReference type="ARBA" id="ARBA00022787"/>
    </source>
</evidence>
<evidence type="ECO:0000256" key="13">
    <source>
        <dbReference type="SAM" id="SignalP"/>
    </source>
</evidence>
<reference evidence="15 16" key="1">
    <citation type="journal article" date="2016" name="Mol. Biol. Evol.">
        <title>Comparative Genomics of Early-Diverging Mushroom-Forming Fungi Provides Insights into the Origins of Lignocellulose Decay Capabilities.</title>
        <authorList>
            <person name="Nagy L.G."/>
            <person name="Riley R."/>
            <person name="Tritt A."/>
            <person name="Adam C."/>
            <person name="Daum C."/>
            <person name="Floudas D."/>
            <person name="Sun H."/>
            <person name="Yadav J.S."/>
            <person name="Pangilinan J."/>
            <person name="Larsson K.H."/>
            <person name="Matsuura K."/>
            <person name="Barry K."/>
            <person name="Labutti K."/>
            <person name="Kuo R."/>
            <person name="Ohm R.A."/>
            <person name="Bhattacharya S.S."/>
            <person name="Shirouzu T."/>
            <person name="Yoshinaga Y."/>
            <person name="Martin F.M."/>
            <person name="Grigoriev I.V."/>
            <person name="Hibbett D.S."/>
        </authorList>
    </citation>
    <scope>NUCLEOTIDE SEQUENCE [LARGE SCALE GENOMIC DNA]</scope>
    <source>
        <strain evidence="15 16">HHB12029</strain>
    </source>
</reference>
<comment type="catalytic activity">
    <reaction evidence="11">
        <text>1'-[1,2-diacyl-sn-glycero-3-phospho],3'-[1-acyl-sn-glycero-3-phospho]-glycerol + a 1,2-diacyl-sn-glycero-3-phosphocholine = a cardiolipin + a 1-acyl-sn-glycero-3-phosphocholine</text>
        <dbReference type="Rhea" id="RHEA:33731"/>
        <dbReference type="ChEBI" id="CHEBI:57643"/>
        <dbReference type="ChEBI" id="CHEBI:58168"/>
        <dbReference type="ChEBI" id="CHEBI:62237"/>
        <dbReference type="ChEBI" id="CHEBI:64743"/>
    </reaction>
    <physiologicalReaction direction="left-to-right" evidence="11">
        <dbReference type="Rhea" id="RHEA:33732"/>
    </physiologicalReaction>
    <physiologicalReaction direction="right-to-left" evidence="11">
        <dbReference type="Rhea" id="RHEA:33733"/>
    </physiologicalReaction>
</comment>
<dbReference type="OrthoDB" id="193467at2759"/>
<comment type="similarity">
    <text evidence="2 12">Belongs to the taffazin family.</text>
</comment>
<evidence type="ECO:0000259" key="14">
    <source>
        <dbReference type="SMART" id="SM00563"/>
    </source>
</evidence>
<keyword evidence="5" id="KW-0999">Mitochondrion inner membrane</keyword>
<dbReference type="EMBL" id="KV425884">
    <property type="protein sequence ID" value="KZW03147.1"/>
    <property type="molecule type" value="Genomic_DNA"/>
</dbReference>
<keyword evidence="3 15" id="KW-0808">Transferase</keyword>
<organism evidence="15 16">
    <name type="scientific">Exidia glandulosa HHB12029</name>
    <dbReference type="NCBI Taxonomy" id="1314781"/>
    <lineage>
        <taxon>Eukaryota</taxon>
        <taxon>Fungi</taxon>
        <taxon>Dikarya</taxon>
        <taxon>Basidiomycota</taxon>
        <taxon>Agaricomycotina</taxon>
        <taxon>Agaricomycetes</taxon>
        <taxon>Auriculariales</taxon>
        <taxon>Exidiaceae</taxon>
        <taxon>Exidia</taxon>
    </lineage>
</organism>
<comment type="subcellular location">
    <subcellularLocation>
        <location evidence="1">Mitochondrion inner membrane</location>
        <topology evidence="1">Peripheral membrane protein</topology>
        <orientation evidence="1">Intermembrane side</orientation>
    </subcellularLocation>
    <subcellularLocation>
        <location evidence="10">Mitochondrion outer membrane</location>
        <topology evidence="10">Peripheral membrane protein</topology>
        <orientation evidence="10">Intermembrane side</orientation>
    </subcellularLocation>
</comment>